<gene>
    <name evidence="2" type="ORF">FJY68_00055</name>
</gene>
<proteinExistence type="predicted"/>
<comment type="caution">
    <text evidence="2">The sequence shown here is derived from an EMBL/GenBank/DDBJ whole genome shotgun (WGS) entry which is preliminary data.</text>
</comment>
<dbReference type="CDD" id="cd07741">
    <property type="entry name" value="metallo-hydrolase-like_MBL-fold"/>
    <property type="match status" value="1"/>
</dbReference>
<organism evidence="2 3">
    <name type="scientific">candidate division WOR-3 bacterium</name>
    <dbReference type="NCBI Taxonomy" id="2052148"/>
    <lineage>
        <taxon>Bacteria</taxon>
        <taxon>Bacteria division WOR-3</taxon>
    </lineage>
</organism>
<evidence type="ECO:0000259" key="1">
    <source>
        <dbReference type="Pfam" id="PF12706"/>
    </source>
</evidence>
<dbReference type="SUPFAM" id="SSF56281">
    <property type="entry name" value="Metallo-hydrolase/oxidoreductase"/>
    <property type="match status" value="1"/>
</dbReference>
<dbReference type="InterPro" id="IPR001279">
    <property type="entry name" value="Metallo-B-lactamas"/>
</dbReference>
<dbReference type="Gene3D" id="3.60.15.10">
    <property type="entry name" value="Ribonuclease Z/Hydroxyacylglutathione hydrolase-like"/>
    <property type="match status" value="1"/>
</dbReference>
<name>A0A938BQ56_UNCW3</name>
<protein>
    <submittedName>
        <fullName evidence="2">MBL fold metallo-hydrolase</fullName>
    </submittedName>
</protein>
<sequence>MVILGSGGARIVVAKQLRASGGIWFSLGGTRFLLDPGPGSLVRMTGSRHHLNPTELSGILLSHRHLDHSGDVNNMIEAMTMGGTEPRGALFAPSDALVGDDPVVLKYVRPFLERTVTIEEGGSYELGSVRFICPVRHQHRGEVYGFRFSVDRAQKSEVRVQNAEVRTSGQPLDPSISRSLDPFLTISYIADTRYFPELAEHYRADVLIMNVVRPQPSGLDHLHAPDAEELVKAIRPKLALLTHFGMRMLAAKPWVVAREMSERTGCKVVAAADGMLIDLEPLKATIPNS</sequence>
<dbReference type="Proteomes" id="UP000779900">
    <property type="component" value="Unassembled WGS sequence"/>
</dbReference>
<reference evidence="2" key="1">
    <citation type="submission" date="2019-03" db="EMBL/GenBank/DDBJ databases">
        <title>Lake Tanganyika Metagenome-Assembled Genomes (MAGs).</title>
        <authorList>
            <person name="Tran P."/>
        </authorList>
    </citation>
    <scope>NUCLEOTIDE SEQUENCE</scope>
    <source>
        <strain evidence="2">K_DeepCast_150m_m2_040</strain>
    </source>
</reference>
<dbReference type="PANTHER" id="PTHR42663:SF6">
    <property type="entry name" value="HYDROLASE C777.06C-RELATED"/>
    <property type="match status" value="1"/>
</dbReference>
<dbReference type="EMBL" id="VGIR01000001">
    <property type="protein sequence ID" value="MBM3330225.1"/>
    <property type="molecule type" value="Genomic_DNA"/>
</dbReference>
<dbReference type="InterPro" id="IPR036866">
    <property type="entry name" value="RibonucZ/Hydroxyglut_hydro"/>
</dbReference>
<feature type="domain" description="Metallo-beta-lactamase" evidence="1">
    <location>
        <begin position="30"/>
        <end position="244"/>
    </location>
</feature>
<dbReference type="AlphaFoldDB" id="A0A938BQ56"/>
<evidence type="ECO:0000313" key="3">
    <source>
        <dbReference type="Proteomes" id="UP000779900"/>
    </source>
</evidence>
<dbReference type="Pfam" id="PF12706">
    <property type="entry name" value="Lactamase_B_2"/>
    <property type="match status" value="1"/>
</dbReference>
<evidence type="ECO:0000313" key="2">
    <source>
        <dbReference type="EMBL" id="MBM3330225.1"/>
    </source>
</evidence>
<accession>A0A938BQ56</accession>
<dbReference type="PANTHER" id="PTHR42663">
    <property type="entry name" value="HYDROLASE C777.06C-RELATED-RELATED"/>
    <property type="match status" value="1"/>
</dbReference>